<comment type="caution">
    <text evidence="2">The sequence shown here is derived from an EMBL/GenBank/DDBJ whole genome shotgun (WGS) entry which is preliminary data.</text>
</comment>
<dbReference type="PANTHER" id="PTHR32502:SF2">
    <property type="entry name" value="D-TAGATOSE-1,6-BISPHOSPHATE ALDOLASE SUBUNIT KBAZ"/>
    <property type="match status" value="1"/>
</dbReference>
<evidence type="ECO:0000313" key="2">
    <source>
        <dbReference type="EMBL" id="GAH81994.1"/>
    </source>
</evidence>
<feature type="non-terminal residue" evidence="2">
    <location>
        <position position="171"/>
    </location>
</feature>
<dbReference type="Gene3D" id="1.10.400.20">
    <property type="entry name" value="putative tagatose 6-phosphate kinase domain like"/>
    <property type="match status" value="1"/>
</dbReference>
<dbReference type="EMBL" id="BARU01036880">
    <property type="protein sequence ID" value="GAH81994.1"/>
    <property type="molecule type" value="Genomic_DNA"/>
</dbReference>
<proteinExistence type="predicted"/>
<dbReference type="GO" id="GO:0005975">
    <property type="term" value="P:carbohydrate metabolic process"/>
    <property type="evidence" value="ECO:0007669"/>
    <property type="project" value="InterPro"/>
</dbReference>
<sequence>MPTPGGAREEIQSVPITPVTDAEQTVHLNQKAFGTRGLESAWERVVAVVVQPGVEFGDANVIEYHRQKAKDLSHFIETHDQLVYEAHSTDYQTPTALQQMVEDHFAILKVGPWLTFALREAVFALAHMEAEWLSSRKGVNLSNIREVLEEAMVAHPEHWHKHYHGDDDQLR</sequence>
<dbReference type="Pfam" id="PF08013">
    <property type="entry name" value="GatZ_KbaZ-like"/>
    <property type="match status" value="1"/>
</dbReference>
<dbReference type="SUPFAM" id="SSF51569">
    <property type="entry name" value="Aldolase"/>
    <property type="match status" value="1"/>
</dbReference>
<dbReference type="PANTHER" id="PTHR32502">
    <property type="entry name" value="N-ACETYLGALACTOSAMINE PERMEASE II COMPONENT-RELATED"/>
    <property type="match status" value="1"/>
</dbReference>
<gene>
    <name evidence="2" type="ORF">S03H2_57529</name>
</gene>
<reference evidence="2" key="1">
    <citation type="journal article" date="2014" name="Front. Microbiol.">
        <title>High frequency of phylogenetically diverse reductive dehalogenase-homologous genes in deep subseafloor sedimentary metagenomes.</title>
        <authorList>
            <person name="Kawai M."/>
            <person name="Futagami T."/>
            <person name="Toyoda A."/>
            <person name="Takaki Y."/>
            <person name="Nishi S."/>
            <person name="Hori S."/>
            <person name="Arai W."/>
            <person name="Tsubouchi T."/>
            <person name="Morono Y."/>
            <person name="Uchiyama I."/>
            <person name="Ito T."/>
            <person name="Fujiyama A."/>
            <person name="Inagaki F."/>
            <person name="Takami H."/>
        </authorList>
    </citation>
    <scope>NUCLEOTIDE SEQUENCE</scope>
    <source>
        <strain evidence="2">Expedition CK06-06</strain>
    </source>
</reference>
<protein>
    <recommendedName>
        <fullName evidence="3">Tagatose-6-phosphate kinase</fullName>
    </recommendedName>
</protein>
<dbReference type="GO" id="GO:0009401">
    <property type="term" value="P:phosphoenolpyruvate-dependent sugar phosphotransferase system"/>
    <property type="evidence" value="ECO:0007669"/>
    <property type="project" value="TreeGrafter"/>
</dbReference>
<evidence type="ECO:0000256" key="1">
    <source>
        <dbReference type="ARBA" id="ARBA00005007"/>
    </source>
</evidence>
<dbReference type="InterPro" id="IPR013785">
    <property type="entry name" value="Aldolase_TIM"/>
</dbReference>
<organism evidence="2">
    <name type="scientific">marine sediment metagenome</name>
    <dbReference type="NCBI Taxonomy" id="412755"/>
    <lineage>
        <taxon>unclassified sequences</taxon>
        <taxon>metagenomes</taxon>
        <taxon>ecological metagenomes</taxon>
    </lineage>
</organism>
<dbReference type="Gene3D" id="3.20.20.70">
    <property type="entry name" value="Aldolase class I"/>
    <property type="match status" value="1"/>
</dbReference>
<name>X1JUR0_9ZZZZ</name>
<evidence type="ECO:0008006" key="3">
    <source>
        <dbReference type="Google" id="ProtNLM"/>
    </source>
</evidence>
<dbReference type="AlphaFoldDB" id="X1JUR0"/>
<dbReference type="InterPro" id="IPR012062">
    <property type="entry name" value="GatZ/KbaZ-like"/>
</dbReference>
<comment type="pathway">
    <text evidence="1">Carbohydrate metabolism.</text>
</comment>
<dbReference type="GO" id="GO:0005886">
    <property type="term" value="C:plasma membrane"/>
    <property type="evidence" value="ECO:0007669"/>
    <property type="project" value="TreeGrafter"/>
</dbReference>
<accession>X1JUR0</accession>
<dbReference type="InterPro" id="IPR050303">
    <property type="entry name" value="GatZ_KbaZ_carbometab"/>
</dbReference>